<dbReference type="EMBL" id="BMAO01038435">
    <property type="protein sequence ID" value="GFR24941.1"/>
    <property type="molecule type" value="Genomic_DNA"/>
</dbReference>
<dbReference type="OrthoDB" id="10562496at2759"/>
<keyword evidence="2" id="KW-1185">Reference proteome</keyword>
<accession>A0A8X6LVY5</accession>
<organism evidence="1 2">
    <name type="scientific">Trichonephila clavata</name>
    <name type="common">Joro spider</name>
    <name type="synonym">Nephila clavata</name>
    <dbReference type="NCBI Taxonomy" id="2740835"/>
    <lineage>
        <taxon>Eukaryota</taxon>
        <taxon>Metazoa</taxon>
        <taxon>Ecdysozoa</taxon>
        <taxon>Arthropoda</taxon>
        <taxon>Chelicerata</taxon>
        <taxon>Arachnida</taxon>
        <taxon>Araneae</taxon>
        <taxon>Araneomorphae</taxon>
        <taxon>Entelegynae</taxon>
        <taxon>Araneoidea</taxon>
        <taxon>Nephilidae</taxon>
        <taxon>Trichonephila</taxon>
    </lineage>
</organism>
<sequence>MIKTFINNNALFFEKKINFKKKKDFEFHSTICEFSLTSSSGNCCLQEAQLLANCSKLTSELIRLFQAGDTGSPDTPLEVFGQDPQLSSSICSSCSYISRFP</sequence>
<gene>
    <name evidence="1" type="ORF">TNCT_83491</name>
</gene>
<proteinExistence type="predicted"/>
<dbReference type="Proteomes" id="UP000887116">
    <property type="component" value="Unassembled WGS sequence"/>
</dbReference>
<evidence type="ECO:0000313" key="1">
    <source>
        <dbReference type="EMBL" id="GFR24941.1"/>
    </source>
</evidence>
<evidence type="ECO:0000313" key="2">
    <source>
        <dbReference type="Proteomes" id="UP000887116"/>
    </source>
</evidence>
<reference evidence="1" key="1">
    <citation type="submission" date="2020-07" db="EMBL/GenBank/DDBJ databases">
        <title>Multicomponent nature underlies the extraordinary mechanical properties of spider dragline silk.</title>
        <authorList>
            <person name="Kono N."/>
            <person name="Nakamura H."/>
            <person name="Mori M."/>
            <person name="Yoshida Y."/>
            <person name="Ohtoshi R."/>
            <person name="Malay A.D."/>
            <person name="Moran D.A.P."/>
            <person name="Tomita M."/>
            <person name="Numata K."/>
            <person name="Arakawa K."/>
        </authorList>
    </citation>
    <scope>NUCLEOTIDE SEQUENCE</scope>
</reference>
<dbReference type="AlphaFoldDB" id="A0A8X6LVY5"/>
<name>A0A8X6LVY5_TRICU</name>
<protein>
    <submittedName>
        <fullName evidence="1">Uncharacterized protein</fullName>
    </submittedName>
</protein>
<comment type="caution">
    <text evidence="1">The sequence shown here is derived from an EMBL/GenBank/DDBJ whole genome shotgun (WGS) entry which is preliminary data.</text>
</comment>